<evidence type="ECO:0000313" key="1">
    <source>
        <dbReference type="EMBL" id="CAK58578.1"/>
    </source>
</evidence>
<dbReference type="GeneID" id="5011760"/>
<dbReference type="RefSeq" id="XP_001425976.1">
    <property type="nucleotide sequence ID" value="XM_001425939.1"/>
</dbReference>
<protein>
    <recommendedName>
        <fullName evidence="3">ZZ-type domain-containing protein</fullName>
    </recommendedName>
</protein>
<accession>A0BJ61</accession>
<gene>
    <name evidence="1" type="ORF">GSPATT00004951001</name>
</gene>
<dbReference type="EMBL" id="CT867997">
    <property type="protein sequence ID" value="CAK58578.1"/>
    <property type="molecule type" value="Genomic_DNA"/>
</dbReference>
<dbReference type="OrthoDB" id="306996at2759"/>
<sequence>MDAQSFQMGLPCLRRLYTLSGLQSITLLTQIEKALVPKTCKPPKTEEGQQLISPYKYCRACQINTTQENDYYESKQDYLCVDCFEKIKINRDMSLQKQRFQTLINYLKETLNDQKKNCLLI</sequence>
<proteinExistence type="predicted"/>
<reference evidence="1 2" key="1">
    <citation type="journal article" date="2006" name="Nature">
        <title>Global trends of whole-genome duplications revealed by the ciliate Paramecium tetraurelia.</title>
        <authorList>
            <consortium name="Genoscope"/>
            <person name="Aury J.-M."/>
            <person name="Jaillon O."/>
            <person name="Duret L."/>
            <person name="Noel B."/>
            <person name="Jubin C."/>
            <person name="Porcel B.M."/>
            <person name="Segurens B."/>
            <person name="Daubin V."/>
            <person name="Anthouard V."/>
            <person name="Aiach N."/>
            <person name="Arnaiz O."/>
            <person name="Billaut A."/>
            <person name="Beisson J."/>
            <person name="Blanc I."/>
            <person name="Bouhouche K."/>
            <person name="Camara F."/>
            <person name="Duharcourt S."/>
            <person name="Guigo R."/>
            <person name="Gogendeau D."/>
            <person name="Katinka M."/>
            <person name="Keller A.-M."/>
            <person name="Kissmehl R."/>
            <person name="Klotz C."/>
            <person name="Koll F."/>
            <person name="Le Moue A."/>
            <person name="Lepere C."/>
            <person name="Malinsky S."/>
            <person name="Nowacki M."/>
            <person name="Nowak J.K."/>
            <person name="Plattner H."/>
            <person name="Poulain J."/>
            <person name="Ruiz F."/>
            <person name="Serrano V."/>
            <person name="Zagulski M."/>
            <person name="Dessen P."/>
            <person name="Betermier M."/>
            <person name="Weissenbach J."/>
            <person name="Scarpelli C."/>
            <person name="Schachter V."/>
            <person name="Sperling L."/>
            <person name="Meyer E."/>
            <person name="Cohen J."/>
            <person name="Wincker P."/>
        </authorList>
    </citation>
    <scope>NUCLEOTIDE SEQUENCE [LARGE SCALE GENOMIC DNA]</scope>
    <source>
        <strain evidence="1 2">Stock d4-2</strain>
    </source>
</reference>
<evidence type="ECO:0000313" key="2">
    <source>
        <dbReference type="Proteomes" id="UP000000600"/>
    </source>
</evidence>
<keyword evidence="2" id="KW-1185">Reference proteome</keyword>
<organism evidence="1 2">
    <name type="scientific">Paramecium tetraurelia</name>
    <dbReference type="NCBI Taxonomy" id="5888"/>
    <lineage>
        <taxon>Eukaryota</taxon>
        <taxon>Sar</taxon>
        <taxon>Alveolata</taxon>
        <taxon>Ciliophora</taxon>
        <taxon>Intramacronucleata</taxon>
        <taxon>Oligohymenophorea</taxon>
        <taxon>Peniculida</taxon>
        <taxon>Parameciidae</taxon>
        <taxon>Paramecium</taxon>
    </lineage>
</organism>
<dbReference type="Proteomes" id="UP000000600">
    <property type="component" value="Unassembled WGS sequence"/>
</dbReference>
<name>A0BJ61_PARTE</name>
<dbReference type="AlphaFoldDB" id="A0BJ61"/>
<dbReference type="HOGENOM" id="CLU_2042596_0_0_1"/>
<evidence type="ECO:0008006" key="3">
    <source>
        <dbReference type="Google" id="ProtNLM"/>
    </source>
</evidence>
<dbReference type="InParanoid" id="A0BJ61"/>
<dbReference type="KEGG" id="ptm:GSPATT00004951001"/>